<keyword evidence="2" id="KW-0732">Signal</keyword>
<gene>
    <name evidence="3" type="ORF">ISS97_17210</name>
</gene>
<accession>A0ABW8KAS9</accession>
<feature type="chain" id="PRO_5045577736" evidence="2">
    <location>
        <begin position="25"/>
        <end position="302"/>
    </location>
</feature>
<dbReference type="EMBL" id="JADIKD010000012">
    <property type="protein sequence ID" value="MFK2919013.1"/>
    <property type="molecule type" value="Genomic_DNA"/>
</dbReference>
<protein>
    <submittedName>
        <fullName evidence="3">Uncharacterized protein</fullName>
    </submittedName>
</protein>
<feature type="signal peptide" evidence="2">
    <location>
        <begin position="1"/>
        <end position="24"/>
    </location>
</feature>
<evidence type="ECO:0000313" key="3">
    <source>
        <dbReference type="EMBL" id="MFK2919013.1"/>
    </source>
</evidence>
<dbReference type="RefSeq" id="WP_379983361.1">
    <property type="nucleotide sequence ID" value="NZ_JADIKD010000012.1"/>
</dbReference>
<sequence length="302" mass="32804">MCRTACQLVIWVTLSLLAFPSAMGRPPVVNFDLSGVVADGHYDRFIIHFRESDKEHYSPAATVRYAKDVARRVGLIAPNHRSSAVRSPPLRINFQRMLATGGMLIVTSRQLDPVEAHTFIQALATYPAVAYVEPDLSLPMIDSASRSRVSWVLPGEKTQHIAHRITLECIDAMARTPSIREVSYTALEARPSSDHARHVGAARPNSRHASYRCSGYVSDLADAIVWVSGGHVDGMADTSHPVRRIYFGWRKAGTCSATSALGLAIARAKVNGSEVVVADQRVKDPPQPPSVVCPAVSASDEG</sequence>
<name>A0ABW8KAS9_9GAMM</name>
<feature type="region of interest" description="Disordered" evidence="1">
    <location>
        <begin position="282"/>
        <end position="302"/>
    </location>
</feature>
<evidence type="ECO:0000313" key="4">
    <source>
        <dbReference type="Proteomes" id="UP001620408"/>
    </source>
</evidence>
<dbReference type="Proteomes" id="UP001620408">
    <property type="component" value="Unassembled WGS sequence"/>
</dbReference>
<comment type="caution">
    <text evidence="3">The sequence shown here is derived from an EMBL/GenBank/DDBJ whole genome shotgun (WGS) entry which is preliminary data.</text>
</comment>
<keyword evidence="4" id="KW-1185">Reference proteome</keyword>
<evidence type="ECO:0000256" key="1">
    <source>
        <dbReference type="SAM" id="MobiDB-lite"/>
    </source>
</evidence>
<evidence type="ECO:0000256" key="2">
    <source>
        <dbReference type="SAM" id="SignalP"/>
    </source>
</evidence>
<proteinExistence type="predicted"/>
<organism evidence="3 4">
    <name type="scientific">Dyella koreensis</name>
    <dbReference type="NCBI Taxonomy" id="311235"/>
    <lineage>
        <taxon>Bacteria</taxon>
        <taxon>Pseudomonadati</taxon>
        <taxon>Pseudomonadota</taxon>
        <taxon>Gammaproteobacteria</taxon>
        <taxon>Lysobacterales</taxon>
        <taxon>Rhodanobacteraceae</taxon>
        <taxon>Dyella</taxon>
    </lineage>
</organism>
<reference evidence="3 4" key="1">
    <citation type="submission" date="2020-10" db="EMBL/GenBank/DDBJ databases">
        <title>Phylogeny of dyella-like bacteria.</title>
        <authorList>
            <person name="Fu J."/>
        </authorList>
    </citation>
    <scope>NUCLEOTIDE SEQUENCE [LARGE SCALE GENOMIC DNA]</scope>
    <source>
        <strain evidence="3 4">BB4</strain>
    </source>
</reference>